<dbReference type="PANTHER" id="PTHR43433:SF5">
    <property type="entry name" value="AB HYDROLASE-1 DOMAIN-CONTAINING PROTEIN"/>
    <property type="match status" value="1"/>
</dbReference>
<evidence type="ECO:0000313" key="2">
    <source>
        <dbReference type="EMBL" id="TPX35320.1"/>
    </source>
</evidence>
<accession>A0A507C1C5</accession>
<dbReference type="OrthoDB" id="19657at2759"/>
<dbReference type="RefSeq" id="XP_031025847.1">
    <property type="nucleotide sequence ID" value="XM_031168125.1"/>
</dbReference>
<evidence type="ECO:0000313" key="3">
    <source>
        <dbReference type="Proteomes" id="UP000319731"/>
    </source>
</evidence>
<comment type="caution">
    <text evidence="2">The sequence shown here is derived from an EMBL/GenBank/DDBJ whole genome shotgun (WGS) entry which is preliminary data.</text>
</comment>
<evidence type="ECO:0000259" key="1">
    <source>
        <dbReference type="Pfam" id="PF00561"/>
    </source>
</evidence>
<dbReference type="PANTHER" id="PTHR43433">
    <property type="entry name" value="HYDROLASE, ALPHA/BETA FOLD FAMILY PROTEIN"/>
    <property type="match status" value="1"/>
</dbReference>
<proteinExistence type="predicted"/>
<dbReference type="InterPro" id="IPR000073">
    <property type="entry name" value="AB_hydrolase_1"/>
</dbReference>
<dbReference type="GeneID" id="42003422"/>
<dbReference type="InterPro" id="IPR050471">
    <property type="entry name" value="AB_hydrolase"/>
</dbReference>
<reference evidence="2 3" key="1">
    <citation type="journal article" date="2019" name="Sci. Rep.">
        <title>Comparative genomics of chytrid fungi reveal insights into the obligate biotrophic and pathogenic lifestyle of Synchytrium endobioticum.</title>
        <authorList>
            <person name="van de Vossenberg B.T.L.H."/>
            <person name="Warris S."/>
            <person name="Nguyen H.D.T."/>
            <person name="van Gent-Pelzer M.P.E."/>
            <person name="Joly D.L."/>
            <person name="van de Geest H.C."/>
            <person name="Bonants P.J.M."/>
            <person name="Smith D.S."/>
            <person name="Levesque C.A."/>
            <person name="van der Lee T.A.J."/>
        </authorList>
    </citation>
    <scope>NUCLEOTIDE SEQUENCE [LARGE SCALE GENOMIC DNA]</scope>
    <source>
        <strain evidence="2 3">JEL517</strain>
    </source>
</reference>
<dbReference type="STRING" id="1806994.A0A507C1C5"/>
<dbReference type="InterPro" id="IPR029058">
    <property type="entry name" value="AB_hydrolase_fold"/>
</dbReference>
<dbReference type="Proteomes" id="UP000319731">
    <property type="component" value="Unassembled WGS sequence"/>
</dbReference>
<feature type="domain" description="AB hydrolase-1" evidence="1">
    <location>
        <begin position="27"/>
        <end position="269"/>
    </location>
</feature>
<dbReference type="Gene3D" id="3.40.50.1820">
    <property type="entry name" value="alpha/beta hydrolase"/>
    <property type="match status" value="1"/>
</dbReference>
<organism evidence="2 3">
    <name type="scientific">Synchytrium microbalum</name>
    <dbReference type="NCBI Taxonomy" id="1806994"/>
    <lineage>
        <taxon>Eukaryota</taxon>
        <taxon>Fungi</taxon>
        <taxon>Fungi incertae sedis</taxon>
        <taxon>Chytridiomycota</taxon>
        <taxon>Chytridiomycota incertae sedis</taxon>
        <taxon>Chytridiomycetes</taxon>
        <taxon>Synchytriales</taxon>
        <taxon>Synchytriaceae</taxon>
        <taxon>Synchytrium</taxon>
    </lineage>
</organism>
<dbReference type="AlphaFoldDB" id="A0A507C1C5"/>
<gene>
    <name evidence="2" type="ORF">SmJEL517_g02197</name>
</gene>
<dbReference type="SUPFAM" id="SSF53474">
    <property type="entry name" value="alpha/beta-Hydrolases"/>
    <property type="match status" value="1"/>
</dbReference>
<protein>
    <recommendedName>
        <fullName evidence="1">AB hydrolase-1 domain-containing protein</fullName>
    </recommendedName>
</protein>
<name>A0A507C1C5_9FUNG</name>
<dbReference type="Pfam" id="PF00561">
    <property type="entry name" value="Abhydrolase_1"/>
    <property type="match status" value="1"/>
</dbReference>
<sequence>MAASLKNATYAIQRGLAQVGSRRNEAGWAGSCDNWKYQTEFFGGHRDYQVCIYENRGSGFSDAPAKNYQMSDMAKDALELLGQLGWDNKSVHVVGVSMGGMIAQELALLAPKTMQSLTLASTHAGGGLPPIRQIPFILTALSRIALGLESLSESVPHLLYSRHWLKEMKWPGVTNLEAIKRFHKDRVDGRPPQSITAAMKQLWGIIRHRVEEERLQGLGETLQKAGVPSMVVHGSEDALVHIRNSLHVARNLKSKLVFFEGRGHALNHEDVSGFNSLLLRHFESSSVRQHSTSNATSVIATTPQGTFTSNSSLRNMLGLGEIELEVVKKCHRSPSYR</sequence>
<keyword evidence="3" id="KW-1185">Reference proteome</keyword>
<dbReference type="EMBL" id="QEAO01000009">
    <property type="protein sequence ID" value="TPX35320.1"/>
    <property type="molecule type" value="Genomic_DNA"/>
</dbReference>